<proteinExistence type="predicted"/>
<dbReference type="Proteomes" id="UP001595533">
    <property type="component" value="Unassembled WGS sequence"/>
</dbReference>
<keyword evidence="2" id="KW-1185">Reference proteome</keyword>
<comment type="caution">
    <text evidence="1">The sequence shown here is derived from an EMBL/GenBank/DDBJ whole genome shotgun (WGS) entry which is preliminary data.</text>
</comment>
<accession>A0ABV7JC88</accession>
<organism evidence="1 2">
    <name type="scientific">Marinicella sediminis</name>
    <dbReference type="NCBI Taxonomy" id="1792834"/>
    <lineage>
        <taxon>Bacteria</taxon>
        <taxon>Pseudomonadati</taxon>
        <taxon>Pseudomonadota</taxon>
        <taxon>Gammaproteobacteria</taxon>
        <taxon>Lysobacterales</taxon>
        <taxon>Marinicellaceae</taxon>
        <taxon>Marinicella</taxon>
    </lineage>
</organism>
<evidence type="ECO:0000313" key="2">
    <source>
        <dbReference type="Proteomes" id="UP001595533"/>
    </source>
</evidence>
<gene>
    <name evidence="1" type="ORF">ACFODZ_15900</name>
</gene>
<evidence type="ECO:0000313" key="1">
    <source>
        <dbReference type="EMBL" id="MFC3195739.1"/>
    </source>
</evidence>
<dbReference type="RefSeq" id="WP_157892978.1">
    <property type="nucleotide sequence ID" value="NZ_JBHRTS010000010.1"/>
</dbReference>
<reference evidence="2" key="1">
    <citation type="journal article" date="2019" name="Int. J. Syst. Evol. Microbiol.">
        <title>The Global Catalogue of Microorganisms (GCM) 10K type strain sequencing project: providing services to taxonomists for standard genome sequencing and annotation.</title>
        <authorList>
            <consortium name="The Broad Institute Genomics Platform"/>
            <consortium name="The Broad Institute Genome Sequencing Center for Infectious Disease"/>
            <person name="Wu L."/>
            <person name="Ma J."/>
        </authorList>
    </citation>
    <scope>NUCLEOTIDE SEQUENCE [LARGE SCALE GENOMIC DNA]</scope>
    <source>
        <strain evidence="2">KCTC 42953</strain>
    </source>
</reference>
<sequence>MSDYPTFSEEAVQHAIQAAKDHYDSGALKSRASNVASDDGHLALLAECISVSVKNGKACLNLPLGIGSVCIPVPIKYDGQVVQACLHICTTFGFPTGVRVTISVAGVTIVSKSFGKC</sequence>
<name>A0ABV7JC88_9GAMM</name>
<protein>
    <submittedName>
        <fullName evidence="1">Uncharacterized protein</fullName>
    </submittedName>
</protein>
<dbReference type="EMBL" id="JBHRTS010000010">
    <property type="protein sequence ID" value="MFC3195739.1"/>
    <property type="molecule type" value="Genomic_DNA"/>
</dbReference>